<evidence type="ECO:0000313" key="5">
    <source>
        <dbReference type="EMBL" id="ELY22322.1"/>
    </source>
</evidence>
<keyword evidence="2" id="KW-0238">DNA-binding</keyword>
<evidence type="ECO:0000259" key="4">
    <source>
        <dbReference type="PROSITE" id="PS01124"/>
    </source>
</evidence>
<name>L9UC79_9GAMM</name>
<feature type="domain" description="HTH araC/xylS-type" evidence="4">
    <location>
        <begin position="178"/>
        <end position="275"/>
    </location>
</feature>
<dbReference type="GO" id="GO:0043565">
    <property type="term" value="F:sequence-specific DNA binding"/>
    <property type="evidence" value="ECO:0007669"/>
    <property type="project" value="InterPro"/>
</dbReference>
<reference evidence="5 6" key="1">
    <citation type="journal article" date="2013" name="Genome Announc.">
        <title>Draft Genome of the Marine Gammaproteobacterium Halomonas titanicae.</title>
        <authorList>
            <person name="Sanchez-Porro C."/>
            <person name="de la Haba R.R."/>
            <person name="Cruz-Hernandez N."/>
            <person name="Gonzalez J.M."/>
            <person name="Reyes-Guirao C."/>
            <person name="Navarro-Sampedro L."/>
            <person name="Carballo M."/>
            <person name="Ventosa A."/>
        </authorList>
    </citation>
    <scope>NUCLEOTIDE SEQUENCE [LARGE SCALE GENOMIC DNA]</scope>
    <source>
        <strain evidence="5 6">BH1</strain>
    </source>
</reference>
<gene>
    <name evidence="5" type="ORF">HALTITAN_0900</name>
</gene>
<evidence type="ECO:0000256" key="2">
    <source>
        <dbReference type="ARBA" id="ARBA00023125"/>
    </source>
</evidence>
<dbReference type="InterPro" id="IPR032783">
    <property type="entry name" value="AraC_lig"/>
</dbReference>
<dbReference type="PROSITE" id="PS01124">
    <property type="entry name" value="HTH_ARAC_FAMILY_2"/>
    <property type="match status" value="1"/>
</dbReference>
<dbReference type="Pfam" id="PF12833">
    <property type="entry name" value="HTH_18"/>
    <property type="match status" value="1"/>
</dbReference>
<evidence type="ECO:0000313" key="6">
    <source>
        <dbReference type="Proteomes" id="UP000011651"/>
    </source>
</evidence>
<dbReference type="SUPFAM" id="SSF46689">
    <property type="entry name" value="Homeodomain-like"/>
    <property type="match status" value="2"/>
</dbReference>
<sequence length="280" mass="30842">MEYQMVDRLATLMEHFSVTAQVFHAGALCGTNTLEADGVSGQMHLVRRGTVKVVHHDGSLSITQPSLLLYARPMTHRFMTDPEQGADMACASLRFEGGEQNPIAASLPNVVCLPLDSIAGVAQVLDLLFDEAFTQRCGRVAVVNRLFEVVMIQILRQLMENNDVKGGMLAGLSHPRLRNALVAMHEEPTKTWTLEVLAERAGMSRSVFASTFRDVVGDTPGQYLQGWRIRMAQQALKRGRPIKIIAGEVGYGSEVALSRAFKAYTGMSPRQWREAQTATL</sequence>
<organism evidence="5 6">
    <name type="scientific">Vreelandella titanicae BH1</name>
    <dbReference type="NCBI Taxonomy" id="1204738"/>
    <lineage>
        <taxon>Bacteria</taxon>
        <taxon>Pseudomonadati</taxon>
        <taxon>Pseudomonadota</taxon>
        <taxon>Gammaproteobacteria</taxon>
        <taxon>Oceanospirillales</taxon>
        <taxon>Halomonadaceae</taxon>
        <taxon>Vreelandella</taxon>
    </lineage>
</organism>
<evidence type="ECO:0000256" key="1">
    <source>
        <dbReference type="ARBA" id="ARBA00023015"/>
    </source>
</evidence>
<dbReference type="GO" id="GO:0003700">
    <property type="term" value="F:DNA-binding transcription factor activity"/>
    <property type="evidence" value="ECO:0007669"/>
    <property type="project" value="InterPro"/>
</dbReference>
<accession>L9UC79</accession>
<dbReference type="Gene3D" id="1.10.10.60">
    <property type="entry name" value="Homeodomain-like"/>
    <property type="match status" value="2"/>
</dbReference>
<protein>
    <submittedName>
        <fullName evidence="5">Helix-turn-helix, AraC type, DNA binding protein</fullName>
    </submittedName>
</protein>
<dbReference type="PATRIC" id="fig|1204738.3.peg.1360"/>
<proteinExistence type="predicted"/>
<comment type="caution">
    <text evidence="5">The sequence shown here is derived from an EMBL/GenBank/DDBJ whole genome shotgun (WGS) entry which is preliminary data.</text>
</comment>
<dbReference type="PANTHER" id="PTHR11019:SF159">
    <property type="entry name" value="TRANSCRIPTIONAL REGULATOR-RELATED"/>
    <property type="match status" value="1"/>
</dbReference>
<dbReference type="AlphaFoldDB" id="L9UC79"/>
<keyword evidence="1" id="KW-0805">Transcription regulation</keyword>
<dbReference type="EMBL" id="AOPO01000002">
    <property type="protein sequence ID" value="ELY22322.1"/>
    <property type="molecule type" value="Genomic_DNA"/>
</dbReference>
<dbReference type="InterPro" id="IPR009057">
    <property type="entry name" value="Homeodomain-like_sf"/>
</dbReference>
<dbReference type="Proteomes" id="UP000011651">
    <property type="component" value="Unassembled WGS sequence"/>
</dbReference>
<keyword evidence="3" id="KW-0804">Transcription</keyword>
<dbReference type="SMART" id="SM00342">
    <property type="entry name" value="HTH_ARAC"/>
    <property type="match status" value="1"/>
</dbReference>
<dbReference type="InterPro" id="IPR018060">
    <property type="entry name" value="HTH_AraC"/>
</dbReference>
<evidence type="ECO:0000256" key="3">
    <source>
        <dbReference type="ARBA" id="ARBA00023163"/>
    </source>
</evidence>
<dbReference type="PANTHER" id="PTHR11019">
    <property type="entry name" value="HTH-TYPE TRANSCRIPTIONAL REGULATOR NIMR"/>
    <property type="match status" value="1"/>
</dbReference>
<dbReference type="Pfam" id="PF12852">
    <property type="entry name" value="Cupin_6"/>
    <property type="match status" value="1"/>
</dbReference>